<reference evidence="2 3" key="1">
    <citation type="submission" date="2024-02" db="EMBL/GenBank/DDBJ databases">
        <title>Genome and pathogenicity analysis of Helicobacter mastomyrinus isolated from mice.</title>
        <authorList>
            <person name="Zhu L."/>
        </authorList>
    </citation>
    <scope>NUCLEOTIDE SEQUENCE [LARGE SCALE GENOMIC DNA]</scope>
    <source>
        <strain evidence="2 3">Hm-17</strain>
    </source>
</reference>
<evidence type="ECO:0000313" key="3">
    <source>
        <dbReference type="Proteomes" id="UP001434737"/>
    </source>
</evidence>
<evidence type="ECO:0000313" key="2">
    <source>
        <dbReference type="EMBL" id="XAM18352.1"/>
    </source>
</evidence>
<dbReference type="InterPro" id="IPR011604">
    <property type="entry name" value="PDDEXK-like_dom_sf"/>
</dbReference>
<feature type="domain" description="PD-(D/E)XK endonuclease-like" evidence="1">
    <location>
        <begin position="519"/>
        <end position="757"/>
    </location>
</feature>
<dbReference type="InterPro" id="IPR027417">
    <property type="entry name" value="P-loop_NTPase"/>
</dbReference>
<proteinExistence type="predicted"/>
<dbReference type="Gene3D" id="3.90.320.10">
    <property type="match status" value="1"/>
</dbReference>
<dbReference type="EMBL" id="CP145316">
    <property type="protein sequence ID" value="XAM18352.1"/>
    <property type="molecule type" value="Genomic_DNA"/>
</dbReference>
<name>A0ABZ3F594_9HELI</name>
<evidence type="ECO:0000259" key="1">
    <source>
        <dbReference type="Pfam" id="PF12705"/>
    </source>
</evidence>
<dbReference type="SUPFAM" id="SSF52540">
    <property type="entry name" value="P-loop containing nucleoside triphosphate hydrolases"/>
    <property type="match status" value="1"/>
</dbReference>
<organism evidence="2 3">
    <name type="scientific">Helicobacter mastomyrinus</name>
    <dbReference type="NCBI Taxonomy" id="287948"/>
    <lineage>
        <taxon>Bacteria</taxon>
        <taxon>Pseudomonadati</taxon>
        <taxon>Campylobacterota</taxon>
        <taxon>Epsilonproteobacteria</taxon>
        <taxon>Campylobacterales</taxon>
        <taxon>Helicobacteraceae</taxon>
        <taxon>Helicobacter</taxon>
    </lineage>
</organism>
<dbReference type="InterPro" id="IPR038726">
    <property type="entry name" value="PDDEXK_AddAB-type"/>
</dbReference>
<dbReference type="Proteomes" id="UP001434737">
    <property type="component" value="Chromosome"/>
</dbReference>
<keyword evidence="3" id="KW-1185">Reference proteome</keyword>
<gene>
    <name evidence="2" type="ORF">V3I05_01325</name>
</gene>
<protein>
    <submittedName>
        <fullName evidence="2">PD-(D/E)XK nuclease family protein</fullName>
    </submittedName>
</protein>
<dbReference type="RefSeq" id="WP_343353758.1">
    <property type="nucleotide sequence ID" value="NZ_CP145316.1"/>
</dbReference>
<accession>A0ABZ3F594</accession>
<dbReference type="Pfam" id="PF12705">
    <property type="entry name" value="PDDEXK_1"/>
    <property type="match status" value="1"/>
</dbReference>
<sequence>MAGESCLKVYSSHRSLVQHLNEGELLSPHIVMGEFFTQLVIVDGYRALPQAMRLPLSMSVLKECAKELERVKFIFEQSFLAFLESSQFLFGFFDELTQAQVSIDEIPLLDTYGDYEDHLRVLKWVENRYKQRLEELKYYDGLILPPQAHIRINESYVRHFSHIDIYIEGIVSKAHLALLSQVAQMTTLRLHFWLDNFNITLPFFTQMKDCKPFHRYMLNPATNEILESAPINRPMCVSTYHFSLRISQVALVFYKIEEWLRNGVNAEEIAVIVPDEHFVSYLALFDKAHNLNFAMGKDITRTQAYKCLENMLGVYEADMQTYPYRQICEMIEANLISLDDRGSKKLRQSLSELLFIWENAGFADCRYKEILELLLEELKKCSIDDVMGGKIRVMGVLESRGFTCKKAIIVDFNEGVIPNVAQDDLFLNSMLRQRLGMPTMRDKEQLQKHYYYGIFSSADEVVVSYVENEDKHKSLLLEELEQYTHITSNDGDKRFALLPHGGKYEYCEDEIMGKIPRFFTPSKLKTLLECPRRYFYQYEESLCKVQEESNVAFMGNVAHQCLESVYRQYIGKKVQLNAKEIYANILTHFKAQYASMSALDGINTQLLAYEIEAFLKEYEDKREVEILYLEEKMKAHYGVFDFSVCADRIQKIGERIEIIDYKYRQNFKVEKNAEKTSDFALILYAEAFKQNNPQYASLPITMCYWDIKGCKIVEEESVEEKNEKLLEHLKIFQDEINFHKCENKQHCHYCDFTDLCDR</sequence>